<name>A0A842HCC7_9BACT</name>
<dbReference type="Gene3D" id="1.20.1070.10">
    <property type="entry name" value="Rhodopsin 7-helix transmembrane proteins"/>
    <property type="match status" value="1"/>
</dbReference>
<protein>
    <submittedName>
        <fullName evidence="3">Uncharacterized protein</fullName>
    </submittedName>
</protein>
<gene>
    <name evidence="3" type="ORF">H5P28_03640</name>
</gene>
<comment type="caution">
    <text evidence="3">The sequence shown here is derived from an EMBL/GenBank/DDBJ whole genome shotgun (WGS) entry which is preliminary data.</text>
</comment>
<feature type="transmembrane region" description="Helical" evidence="2">
    <location>
        <begin position="218"/>
        <end position="236"/>
    </location>
</feature>
<organism evidence="3 4">
    <name type="scientific">Ruficoccus amylovorans</name>
    <dbReference type="NCBI Taxonomy" id="1804625"/>
    <lineage>
        <taxon>Bacteria</taxon>
        <taxon>Pseudomonadati</taxon>
        <taxon>Verrucomicrobiota</taxon>
        <taxon>Opitutia</taxon>
        <taxon>Puniceicoccales</taxon>
        <taxon>Cerasicoccaceae</taxon>
        <taxon>Ruficoccus</taxon>
    </lineage>
</organism>
<proteinExistence type="predicted"/>
<reference evidence="3 4" key="1">
    <citation type="submission" date="2020-07" db="EMBL/GenBank/DDBJ databases">
        <authorList>
            <person name="Feng X."/>
        </authorList>
    </citation>
    <scope>NUCLEOTIDE SEQUENCE [LARGE SCALE GENOMIC DNA]</scope>
    <source>
        <strain evidence="3 4">JCM31066</strain>
    </source>
</reference>
<evidence type="ECO:0000313" key="4">
    <source>
        <dbReference type="Proteomes" id="UP000546464"/>
    </source>
</evidence>
<feature type="transmembrane region" description="Helical" evidence="2">
    <location>
        <begin position="89"/>
        <end position="110"/>
    </location>
</feature>
<feature type="transmembrane region" description="Helical" evidence="2">
    <location>
        <begin position="58"/>
        <end position="77"/>
    </location>
</feature>
<accession>A0A842HCC7</accession>
<feature type="transmembrane region" description="Helical" evidence="2">
    <location>
        <begin position="151"/>
        <end position="170"/>
    </location>
</feature>
<keyword evidence="2" id="KW-0472">Membrane</keyword>
<sequence>MAEKAVLVDKLPPVSTEVDDWTPVLSGQATESTATAVVEASSEPLTITPFDKLTYQSFLVDLVLFGLLGVFFLAQAFRRRAQVHFGEMVGFGIFLFVLAGSFFVAKSSFAEFLSGHSDTYNLVVRGACWTFLAPFLFVMLSRLIHVAKKDLPVYVVMFGMAAGVFFFIALSNLASVSQGLQLVFALGSFTCSASLIVMLFFTLGSLPEDDVPENLRRGVTVIVLVIACGWFLYPFLNLLSRFLPSSSLYPFLLNMVDLVTVVLIAYGFYQGAGRKAARIVMKPAFRKARIAPSTMEVQEILEDEEPVADEDAAYTGEPAAEVAELRAEAEGEDTASGDDSAVARPKPKFRRPAKRMKDSDES</sequence>
<feature type="transmembrane region" description="Helical" evidence="2">
    <location>
        <begin position="182"/>
        <end position="206"/>
    </location>
</feature>
<feature type="compositionally biased region" description="Basic residues" evidence="1">
    <location>
        <begin position="345"/>
        <end position="354"/>
    </location>
</feature>
<keyword evidence="4" id="KW-1185">Reference proteome</keyword>
<dbReference type="Proteomes" id="UP000546464">
    <property type="component" value="Unassembled WGS sequence"/>
</dbReference>
<dbReference type="EMBL" id="JACHVB010000013">
    <property type="protein sequence ID" value="MBC2593346.1"/>
    <property type="molecule type" value="Genomic_DNA"/>
</dbReference>
<keyword evidence="2" id="KW-1133">Transmembrane helix</keyword>
<feature type="region of interest" description="Disordered" evidence="1">
    <location>
        <begin position="324"/>
        <end position="362"/>
    </location>
</feature>
<dbReference type="RefSeq" id="WP_185674355.1">
    <property type="nucleotide sequence ID" value="NZ_JACHVB010000013.1"/>
</dbReference>
<evidence type="ECO:0000256" key="2">
    <source>
        <dbReference type="SAM" id="Phobius"/>
    </source>
</evidence>
<feature type="transmembrane region" description="Helical" evidence="2">
    <location>
        <begin position="122"/>
        <end position="144"/>
    </location>
</feature>
<feature type="transmembrane region" description="Helical" evidence="2">
    <location>
        <begin position="248"/>
        <end position="269"/>
    </location>
</feature>
<evidence type="ECO:0000256" key="1">
    <source>
        <dbReference type="SAM" id="MobiDB-lite"/>
    </source>
</evidence>
<evidence type="ECO:0000313" key="3">
    <source>
        <dbReference type="EMBL" id="MBC2593346.1"/>
    </source>
</evidence>
<dbReference type="AlphaFoldDB" id="A0A842HCC7"/>
<dbReference type="SUPFAM" id="SSF81321">
    <property type="entry name" value="Family A G protein-coupled receptor-like"/>
    <property type="match status" value="1"/>
</dbReference>
<keyword evidence="2" id="KW-0812">Transmembrane</keyword>